<dbReference type="Proteomes" id="UP000789831">
    <property type="component" value="Unassembled WGS sequence"/>
</dbReference>
<organism evidence="1 2">
    <name type="scientific">Ambispora gerdemannii</name>
    <dbReference type="NCBI Taxonomy" id="144530"/>
    <lineage>
        <taxon>Eukaryota</taxon>
        <taxon>Fungi</taxon>
        <taxon>Fungi incertae sedis</taxon>
        <taxon>Mucoromycota</taxon>
        <taxon>Glomeromycotina</taxon>
        <taxon>Glomeromycetes</taxon>
        <taxon>Archaeosporales</taxon>
        <taxon>Ambisporaceae</taxon>
        <taxon>Ambispora</taxon>
    </lineage>
</organism>
<proteinExistence type="predicted"/>
<gene>
    <name evidence="1" type="ORF">AGERDE_LOCUS7657</name>
</gene>
<evidence type="ECO:0000313" key="2">
    <source>
        <dbReference type="Proteomes" id="UP000789831"/>
    </source>
</evidence>
<dbReference type="OrthoDB" id="2439676at2759"/>
<keyword evidence="2" id="KW-1185">Reference proteome</keyword>
<dbReference type="EMBL" id="CAJVPL010001444">
    <property type="protein sequence ID" value="CAG8571453.1"/>
    <property type="molecule type" value="Genomic_DNA"/>
</dbReference>
<evidence type="ECO:0000313" key="1">
    <source>
        <dbReference type="EMBL" id="CAG8571453.1"/>
    </source>
</evidence>
<reference evidence="1" key="1">
    <citation type="submission" date="2021-06" db="EMBL/GenBank/DDBJ databases">
        <authorList>
            <person name="Kallberg Y."/>
            <person name="Tangrot J."/>
            <person name="Rosling A."/>
        </authorList>
    </citation>
    <scope>NUCLEOTIDE SEQUENCE</scope>
    <source>
        <strain evidence="1">MT106</strain>
    </source>
</reference>
<protein>
    <submittedName>
        <fullName evidence="1">1659_t:CDS:1</fullName>
    </submittedName>
</protein>
<sequence>MSSADEIRGWDKETHQFLQNQMTHNNPRLIAQPYGLPAGPAGSIAQLSPGKRKKINLWDETEKDLGKFWKSLENAKVNNNFLQLSEGVYFLKIHRCCITGNPGIDKTVLGFYLLYLLPQQNKTIVYHKACQYPILFNNQHTFCSGNISDFKGYLDNTDVWSLIRWWEQQYDPCWYGHETRIGMFHHLEETNVENLFSHWGEINHAITEENGEDEEAKLLPHWITNHVKQYALKIDLSSW</sequence>
<name>A0A9N9G1V8_9GLOM</name>
<accession>A0A9N9G1V8</accession>
<dbReference type="AlphaFoldDB" id="A0A9N9G1V8"/>
<comment type="caution">
    <text evidence="1">The sequence shown here is derived from an EMBL/GenBank/DDBJ whole genome shotgun (WGS) entry which is preliminary data.</text>
</comment>